<keyword evidence="6" id="KW-0906">Nuclear pore complex</keyword>
<evidence type="ECO:0000256" key="5">
    <source>
        <dbReference type="ARBA" id="ARBA00023010"/>
    </source>
</evidence>
<dbReference type="GO" id="GO:0017056">
    <property type="term" value="F:structural constituent of nuclear pore"/>
    <property type="evidence" value="ECO:0007669"/>
    <property type="project" value="InterPro"/>
</dbReference>
<feature type="compositionally biased region" description="Low complexity" evidence="8">
    <location>
        <begin position="71"/>
        <end position="81"/>
    </location>
</feature>
<reference evidence="9" key="1">
    <citation type="submission" date="2023-02" db="EMBL/GenBank/DDBJ databases">
        <title>Identification and recombinant expression of a fungal hydrolase from Papiliotrema laurentii that hydrolyzes apple cutin and clears colloidal polyester polyurethane.</title>
        <authorList>
            <consortium name="DOE Joint Genome Institute"/>
            <person name="Roman V.A."/>
            <person name="Bojanowski C."/>
            <person name="Crable B.R."/>
            <person name="Wagner D.N."/>
            <person name="Hung C.S."/>
            <person name="Nadeau L.J."/>
            <person name="Schratz L."/>
            <person name="Haridas S."/>
            <person name="Pangilinan J."/>
            <person name="Lipzen A."/>
            <person name="Na H."/>
            <person name="Yan M."/>
            <person name="Ng V."/>
            <person name="Grigoriev I.V."/>
            <person name="Spatafora J.W."/>
            <person name="Barlow D."/>
            <person name="Biffinger J."/>
            <person name="Kelley-Loughnane N."/>
            <person name="Varaljay V.A."/>
            <person name="Crookes-Goodson W.J."/>
        </authorList>
    </citation>
    <scope>NUCLEOTIDE SEQUENCE</scope>
    <source>
        <strain evidence="9">5307AH</strain>
    </source>
</reference>
<dbReference type="GO" id="GO:0008139">
    <property type="term" value="F:nuclear localization sequence binding"/>
    <property type="evidence" value="ECO:0007669"/>
    <property type="project" value="InterPro"/>
</dbReference>
<dbReference type="GO" id="GO:0051028">
    <property type="term" value="P:mRNA transport"/>
    <property type="evidence" value="ECO:0007669"/>
    <property type="project" value="UniProtKB-KW"/>
</dbReference>
<feature type="region of interest" description="Disordered" evidence="8">
    <location>
        <begin position="1"/>
        <end position="205"/>
    </location>
</feature>
<evidence type="ECO:0000256" key="8">
    <source>
        <dbReference type="SAM" id="MobiDB-lite"/>
    </source>
</evidence>
<evidence type="ECO:0000256" key="6">
    <source>
        <dbReference type="ARBA" id="ARBA00023132"/>
    </source>
</evidence>
<evidence type="ECO:0000256" key="1">
    <source>
        <dbReference type="ARBA" id="ARBA00004567"/>
    </source>
</evidence>
<dbReference type="AlphaFoldDB" id="A0AAD9CVP3"/>
<keyword evidence="3" id="KW-0509">mRNA transport</keyword>
<comment type="subcellular location">
    <subcellularLocation>
        <location evidence="1">Nucleus</location>
        <location evidence="1">Nuclear pore complex</location>
    </subcellularLocation>
</comment>
<sequence length="417" mass="43987">MSLFSFGNKPASAGTTPAAPQLAFSAPANPAGSTQQPTSSFSFGAPAQPSGTTGTSNPPAAGGLFGGVGAGQTAQQQPQAPGTGGSLFGSSGLFGSKPATTTTGTTGAGPFGTSSLFGGQQQQQPQQQQQQQPGQIGTGFGSSSLFGQNTQQSAQQQQPQQQTNAFGQSTTQPLFGAQGSQNVVQQSTSAAQSGMQGSTKFTDLPESHQKVFEDINTFIKQQKDKANGIDSSRIGGAIRQTSNDAQSGYRETQVLGQSHKAIAEAIKKQIAKNKEAEATLITIMTFVDAATKSADGRQTIIRPNVDRDFPSSFFIKKAAELEERVHRYKTSISQLRRAIDSLAARSDGPSPEIIGQTIQNHQDAIVTLAGQIEHIDTRLNVCRSGFTAVYQELNHTARDPFEIERERQGEPPRIKSL</sequence>
<feature type="compositionally biased region" description="Low complexity" evidence="8">
    <location>
        <begin position="146"/>
        <end position="168"/>
    </location>
</feature>
<feature type="compositionally biased region" description="Polar residues" evidence="8">
    <location>
        <begin position="31"/>
        <end position="42"/>
    </location>
</feature>
<dbReference type="PANTHER" id="PTHR13437:SF2">
    <property type="entry name" value="NUCLEOPORIN P58_P45"/>
    <property type="match status" value="1"/>
</dbReference>
<organism evidence="9 10">
    <name type="scientific">Papiliotrema laurentii</name>
    <name type="common">Cryptococcus laurentii</name>
    <dbReference type="NCBI Taxonomy" id="5418"/>
    <lineage>
        <taxon>Eukaryota</taxon>
        <taxon>Fungi</taxon>
        <taxon>Dikarya</taxon>
        <taxon>Basidiomycota</taxon>
        <taxon>Agaricomycotina</taxon>
        <taxon>Tremellomycetes</taxon>
        <taxon>Tremellales</taxon>
        <taxon>Rhynchogastremaceae</taxon>
        <taxon>Papiliotrema</taxon>
    </lineage>
</organism>
<feature type="compositionally biased region" description="Polar residues" evidence="8">
    <location>
        <begin position="49"/>
        <end position="58"/>
    </location>
</feature>
<keyword evidence="2" id="KW-0813">Transport</keyword>
<dbReference type="EMBL" id="JAODAN010000011">
    <property type="protein sequence ID" value="KAK1921228.1"/>
    <property type="molecule type" value="Genomic_DNA"/>
</dbReference>
<evidence type="ECO:0000256" key="7">
    <source>
        <dbReference type="ARBA" id="ARBA00023242"/>
    </source>
</evidence>
<evidence type="ECO:0000313" key="10">
    <source>
        <dbReference type="Proteomes" id="UP001182556"/>
    </source>
</evidence>
<dbReference type="Gene3D" id="6.10.140.1350">
    <property type="match status" value="1"/>
</dbReference>
<evidence type="ECO:0000256" key="2">
    <source>
        <dbReference type="ARBA" id="ARBA00022448"/>
    </source>
</evidence>
<keyword evidence="4" id="KW-0653">Protein transport</keyword>
<evidence type="ECO:0000313" key="9">
    <source>
        <dbReference type="EMBL" id="KAK1921228.1"/>
    </source>
</evidence>
<dbReference type="GO" id="GO:0005643">
    <property type="term" value="C:nuclear pore"/>
    <property type="evidence" value="ECO:0007669"/>
    <property type="project" value="UniProtKB-SubCell"/>
</dbReference>
<keyword evidence="10" id="KW-1185">Reference proteome</keyword>
<evidence type="ECO:0000256" key="3">
    <source>
        <dbReference type="ARBA" id="ARBA00022816"/>
    </source>
</evidence>
<evidence type="ECO:0000256" key="4">
    <source>
        <dbReference type="ARBA" id="ARBA00022927"/>
    </source>
</evidence>
<keyword evidence="7" id="KW-0539">Nucleus</keyword>
<dbReference type="InterPro" id="IPR024882">
    <property type="entry name" value="NUP58/p45/49"/>
</dbReference>
<feature type="compositionally biased region" description="Low complexity" evidence="8">
    <location>
        <begin position="111"/>
        <end position="135"/>
    </location>
</feature>
<feature type="compositionally biased region" description="Polar residues" evidence="8">
    <location>
        <begin position="169"/>
        <end position="201"/>
    </location>
</feature>
<comment type="caution">
    <text evidence="9">The sequence shown here is derived from an EMBL/GenBank/DDBJ whole genome shotgun (WGS) entry which is preliminary data.</text>
</comment>
<accession>A0AAD9CVP3</accession>
<protein>
    <recommendedName>
        <fullName evidence="11">Nucleoporin Nup54 alpha-helical domain-containing protein</fullName>
    </recommendedName>
</protein>
<dbReference type="Proteomes" id="UP001182556">
    <property type="component" value="Unassembled WGS sequence"/>
</dbReference>
<dbReference type="PANTHER" id="PTHR13437">
    <property type="entry name" value="NUCLEOPORIN P58/P45 NUCLEOPORIN-LIKE PROTEIN 1"/>
    <property type="match status" value="1"/>
</dbReference>
<gene>
    <name evidence="9" type="ORF">DB88DRAFT_500081</name>
</gene>
<proteinExistence type="predicted"/>
<name>A0AAD9CVP3_PAPLA</name>
<evidence type="ECO:0008006" key="11">
    <source>
        <dbReference type="Google" id="ProtNLM"/>
    </source>
</evidence>
<feature type="compositionally biased region" description="Low complexity" evidence="8">
    <location>
        <begin position="88"/>
        <end position="105"/>
    </location>
</feature>
<dbReference type="GO" id="GO:0015031">
    <property type="term" value="P:protein transport"/>
    <property type="evidence" value="ECO:0007669"/>
    <property type="project" value="UniProtKB-KW"/>
</dbReference>
<keyword evidence="5" id="KW-0811">Translocation</keyword>